<protein>
    <recommendedName>
        <fullName evidence="1">Protein kinase domain-containing protein</fullName>
    </recommendedName>
</protein>
<dbReference type="OrthoDB" id="3224178at2759"/>
<dbReference type="GO" id="GO:0004672">
    <property type="term" value="F:protein kinase activity"/>
    <property type="evidence" value="ECO:0007669"/>
    <property type="project" value="InterPro"/>
</dbReference>
<dbReference type="EMBL" id="MU250537">
    <property type="protein sequence ID" value="KAG7445351.1"/>
    <property type="molecule type" value="Genomic_DNA"/>
</dbReference>
<dbReference type="SUPFAM" id="SSF56112">
    <property type="entry name" value="Protein kinase-like (PK-like)"/>
    <property type="match status" value="1"/>
</dbReference>
<dbReference type="AlphaFoldDB" id="A0A9P7VQ48"/>
<dbReference type="PROSITE" id="PS50011">
    <property type="entry name" value="PROTEIN_KINASE_DOM"/>
    <property type="match status" value="1"/>
</dbReference>
<dbReference type="GO" id="GO:0005524">
    <property type="term" value="F:ATP binding"/>
    <property type="evidence" value="ECO:0007669"/>
    <property type="project" value="InterPro"/>
</dbReference>
<dbReference type="InterPro" id="IPR000719">
    <property type="entry name" value="Prot_kinase_dom"/>
</dbReference>
<evidence type="ECO:0000313" key="3">
    <source>
        <dbReference type="Proteomes" id="UP000812287"/>
    </source>
</evidence>
<organism evidence="2 3">
    <name type="scientific">Guyanagaster necrorhizus</name>
    <dbReference type="NCBI Taxonomy" id="856835"/>
    <lineage>
        <taxon>Eukaryota</taxon>
        <taxon>Fungi</taxon>
        <taxon>Dikarya</taxon>
        <taxon>Basidiomycota</taxon>
        <taxon>Agaricomycotina</taxon>
        <taxon>Agaricomycetes</taxon>
        <taxon>Agaricomycetidae</taxon>
        <taxon>Agaricales</taxon>
        <taxon>Marasmiineae</taxon>
        <taxon>Physalacriaceae</taxon>
        <taxon>Guyanagaster</taxon>
    </lineage>
</organism>
<name>A0A9P7VQ48_9AGAR</name>
<dbReference type="InterPro" id="IPR011009">
    <property type="entry name" value="Kinase-like_dom_sf"/>
</dbReference>
<dbReference type="RefSeq" id="XP_043038851.1">
    <property type="nucleotide sequence ID" value="XM_043179268.1"/>
</dbReference>
<accession>A0A9P7VQ48</accession>
<dbReference type="Proteomes" id="UP000812287">
    <property type="component" value="Unassembled WGS sequence"/>
</dbReference>
<sequence>MFRLYSTAALGNLALRGCSSLCSLFRYWRVYRAAPVNQPLRRTFPVPLENGERTPNGNPRLRDYTYLSDYPGQPTRFYGLEQDSFRGRSHALPVFQELKHEGLTFVFYDLGEILDFVLQVSEGLAFCHERLVAHLDVSYDNILVNFAGANNSPKTSAFGSKQLLSDSNFPVRYYMNDFEHAAVFSEDSKPSERTITGLPNARWNGKKEYFTRRVLPEMGNAEPYCPFRADVWSLGGVFQRCLGEHLLQFSKKHMVEPKLWDDEVELHRMEIPTQRPLMTEVYETLKTIIRETDQAAQEHDIGIYLPRDDTPTS</sequence>
<proteinExistence type="predicted"/>
<keyword evidence="3" id="KW-1185">Reference proteome</keyword>
<dbReference type="Pfam" id="PF00069">
    <property type="entry name" value="Pkinase"/>
    <property type="match status" value="1"/>
</dbReference>
<comment type="caution">
    <text evidence="2">The sequence shown here is derived from an EMBL/GenBank/DDBJ whole genome shotgun (WGS) entry which is preliminary data.</text>
</comment>
<feature type="domain" description="Protein kinase" evidence="1">
    <location>
        <begin position="1"/>
        <end position="313"/>
    </location>
</feature>
<evidence type="ECO:0000259" key="1">
    <source>
        <dbReference type="PROSITE" id="PS50011"/>
    </source>
</evidence>
<gene>
    <name evidence="2" type="ORF">BT62DRAFT_1077032</name>
</gene>
<dbReference type="GeneID" id="66101562"/>
<dbReference type="Gene3D" id="1.10.510.10">
    <property type="entry name" value="Transferase(Phosphotransferase) domain 1"/>
    <property type="match status" value="1"/>
</dbReference>
<reference evidence="2" key="1">
    <citation type="submission" date="2020-11" db="EMBL/GenBank/DDBJ databases">
        <title>Adaptations for nitrogen fixation in a non-lichenized fungal sporocarp promotes dispersal by wood-feeding termites.</title>
        <authorList>
            <consortium name="DOE Joint Genome Institute"/>
            <person name="Koch R.A."/>
            <person name="Yoon G."/>
            <person name="Arayal U."/>
            <person name="Lail K."/>
            <person name="Amirebrahimi M."/>
            <person name="Labutti K."/>
            <person name="Lipzen A."/>
            <person name="Riley R."/>
            <person name="Barry K."/>
            <person name="Henrissat B."/>
            <person name="Grigoriev I.V."/>
            <person name="Herr J.R."/>
            <person name="Aime M.C."/>
        </authorList>
    </citation>
    <scope>NUCLEOTIDE SEQUENCE</scope>
    <source>
        <strain evidence="2">MCA 3950</strain>
    </source>
</reference>
<evidence type="ECO:0000313" key="2">
    <source>
        <dbReference type="EMBL" id="KAG7445351.1"/>
    </source>
</evidence>